<dbReference type="PANTHER" id="PTHR12560">
    <property type="entry name" value="LONGEVITY ASSURANCE FACTOR 1 LAG1"/>
    <property type="match status" value="1"/>
</dbReference>
<evidence type="ECO:0000259" key="7">
    <source>
        <dbReference type="PROSITE" id="PS50922"/>
    </source>
</evidence>
<feature type="transmembrane region" description="Helical" evidence="6">
    <location>
        <begin position="111"/>
        <end position="139"/>
    </location>
</feature>
<evidence type="ECO:0000256" key="3">
    <source>
        <dbReference type="ARBA" id="ARBA00022989"/>
    </source>
</evidence>
<dbReference type="InterPro" id="IPR016439">
    <property type="entry name" value="Lag1/Lac1-like"/>
</dbReference>
<reference evidence="8 9" key="1">
    <citation type="journal article" date="2013" name="Curr. Biol.">
        <title>The Genome of the Foraminiferan Reticulomyxa filosa.</title>
        <authorList>
            <person name="Glockner G."/>
            <person name="Hulsmann N."/>
            <person name="Schleicher M."/>
            <person name="Noegel A.A."/>
            <person name="Eichinger L."/>
            <person name="Gallinger C."/>
            <person name="Pawlowski J."/>
            <person name="Sierra R."/>
            <person name="Euteneuer U."/>
            <person name="Pillet L."/>
            <person name="Moustafa A."/>
            <person name="Platzer M."/>
            <person name="Groth M."/>
            <person name="Szafranski K."/>
            <person name="Schliwa M."/>
        </authorList>
    </citation>
    <scope>NUCLEOTIDE SEQUENCE [LARGE SCALE GENOMIC DNA]</scope>
</reference>
<comment type="subcellular location">
    <subcellularLocation>
        <location evidence="1">Membrane</location>
        <topology evidence="1">Multi-pass membrane protein</topology>
    </subcellularLocation>
</comment>
<dbReference type="EMBL" id="ASPP01025262">
    <property type="protein sequence ID" value="ETO08204.1"/>
    <property type="molecule type" value="Genomic_DNA"/>
</dbReference>
<keyword evidence="4 5" id="KW-0472">Membrane</keyword>
<evidence type="ECO:0000256" key="6">
    <source>
        <dbReference type="SAM" id="Phobius"/>
    </source>
</evidence>
<dbReference type="SMART" id="SM00724">
    <property type="entry name" value="TLC"/>
    <property type="match status" value="1"/>
</dbReference>
<dbReference type="PANTHER" id="PTHR12560:SF0">
    <property type="entry name" value="LD18904P"/>
    <property type="match status" value="1"/>
</dbReference>
<feature type="transmembrane region" description="Helical" evidence="6">
    <location>
        <begin position="54"/>
        <end position="77"/>
    </location>
</feature>
<keyword evidence="2 5" id="KW-0812">Transmembrane</keyword>
<feature type="domain" description="TLC" evidence="7">
    <location>
        <begin position="1"/>
        <end position="181"/>
    </location>
</feature>
<evidence type="ECO:0000256" key="5">
    <source>
        <dbReference type="PROSITE-ProRule" id="PRU00205"/>
    </source>
</evidence>
<dbReference type="PROSITE" id="PS50922">
    <property type="entry name" value="TLC"/>
    <property type="match status" value="1"/>
</dbReference>
<dbReference type="InterPro" id="IPR006634">
    <property type="entry name" value="TLC-dom"/>
</dbReference>
<name>X6M2Q5_RETFI</name>
<protein>
    <submittedName>
        <fullName evidence="8">Ceramide synthase 2</fullName>
    </submittedName>
</protein>
<feature type="non-terminal residue" evidence="8">
    <location>
        <position position="1"/>
    </location>
</feature>
<dbReference type="GO" id="GO:0016020">
    <property type="term" value="C:membrane"/>
    <property type="evidence" value="ECO:0007669"/>
    <property type="project" value="UniProtKB-SubCell"/>
</dbReference>
<evidence type="ECO:0000256" key="2">
    <source>
        <dbReference type="ARBA" id="ARBA00022692"/>
    </source>
</evidence>
<organism evidence="8 9">
    <name type="scientific">Reticulomyxa filosa</name>
    <dbReference type="NCBI Taxonomy" id="46433"/>
    <lineage>
        <taxon>Eukaryota</taxon>
        <taxon>Sar</taxon>
        <taxon>Rhizaria</taxon>
        <taxon>Retaria</taxon>
        <taxon>Foraminifera</taxon>
        <taxon>Monothalamids</taxon>
        <taxon>Reticulomyxidae</taxon>
        <taxon>Reticulomyxa</taxon>
    </lineage>
</organism>
<feature type="transmembrane region" description="Helical" evidence="6">
    <location>
        <begin position="159"/>
        <end position="188"/>
    </location>
</feature>
<dbReference type="GO" id="GO:0046513">
    <property type="term" value="P:ceramide biosynthetic process"/>
    <property type="evidence" value="ECO:0007669"/>
    <property type="project" value="InterPro"/>
</dbReference>
<dbReference type="Pfam" id="PF03798">
    <property type="entry name" value="TRAM_LAG1_CLN8"/>
    <property type="match status" value="1"/>
</dbReference>
<keyword evidence="9" id="KW-1185">Reference proteome</keyword>
<gene>
    <name evidence="8" type="ORF">RFI_29186</name>
</gene>
<evidence type="ECO:0000313" key="9">
    <source>
        <dbReference type="Proteomes" id="UP000023152"/>
    </source>
</evidence>
<dbReference type="Proteomes" id="UP000023152">
    <property type="component" value="Unassembled WGS sequence"/>
</dbReference>
<proteinExistence type="predicted"/>
<evidence type="ECO:0000256" key="4">
    <source>
        <dbReference type="ARBA" id="ARBA00023136"/>
    </source>
</evidence>
<dbReference type="OrthoDB" id="537032at2759"/>
<keyword evidence="3 6" id="KW-1133">Transmembrane helix</keyword>
<evidence type="ECO:0000313" key="8">
    <source>
        <dbReference type="EMBL" id="ETO08204.1"/>
    </source>
</evidence>
<dbReference type="GO" id="GO:0050291">
    <property type="term" value="F:sphingosine N-acyltransferase activity"/>
    <property type="evidence" value="ECO:0007669"/>
    <property type="project" value="InterPro"/>
</dbReference>
<evidence type="ECO:0000256" key="1">
    <source>
        <dbReference type="ARBA" id="ARBA00004141"/>
    </source>
</evidence>
<accession>X6M2Q5</accession>
<comment type="caution">
    <text evidence="8">The sequence shown here is derived from an EMBL/GenBank/DDBJ whole genome shotgun (WGS) entry which is preliminary data.</text>
</comment>
<dbReference type="OMA" id="KICTEPH"/>
<sequence>GRDINIVKEGGEGGKGASRLNFISLCVHSKKKKKGLYLQLLVTHLFFDRHLKDFWVMLTHHILTIVLIICSYGWGYLRVGAVIMWVHDWSDPILNIAKLFRYCGLENVSSFLFAILILSWIGTRLLFFLTHCVFAVAFAMPKDTYYEPFHHIFFQVPLYFLYILHWYWLYLMLSVMMNAILIDLLNVCKKKKKKIYKRDQKKKKHFSMFYQIFSFRTLKYFW</sequence>
<dbReference type="AlphaFoldDB" id="X6M2Q5"/>